<evidence type="ECO:0000313" key="5">
    <source>
        <dbReference type="EMBL" id="OTF93145.1"/>
    </source>
</evidence>
<reference evidence="6" key="1">
    <citation type="journal article" date="2017" name="Nature">
        <title>The sunflower genome provides insights into oil metabolism, flowering and Asterid evolution.</title>
        <authorList>
            <person name="Badouin H."/>
            <person name="Gouzy J."/>
            <person name="Grassa C.J."/>
            <person name="Murat F."/>
            <person name="Staton S.E."/>
            <person name="Cottret L."/>
            <person name="Lelandais-Briere C."/>
            <person name="Owens G.L."/>
            <person name="Carrere S."/>
            <person name="Mayjonade B."/>
            <person name="Legrand L."/>
            <person name="Gill N."/>
            <person name="Kane N.C."/>
            <person name="Bowers J.E."/>
            <person name="Hubner S."/>
            <person name="Bellec A."/>
            <person name="Berard A."/>
            <person name="Berges H."/>
            <person name="Blanchet N."/>
            <person name="Boniface M.C."/>
            <person name="Brunel D."/>
            <person name="Catrice O."/>
            <person name="Chaidir N."/>
            <person name="Claudel C."/>
            <person name="Donnadieu C."/>
            <person name="Faraut T."/>
            <person name="Fievet G."/>
            <person name="Helmstetter N."/>
            <person name="King M."/>
            <person name="Knapp S.J."/>
            <person name="Lai Z."/>
            <person name="Le Paslier M.C."/>
            <person name="Lippi Y."/>
            <person name="Lorenzon L."/>
            <person name="Mandel J.R."/>
            <person name="Marage G."/>
            <person name="Marchand G."/>
            <person name="Marquand E."/>
            <person name="Bret-Mestries E."/>
            <person name="Morien E."/>
            <person name="Nambeesan S."/>
            <person name="Nguyen T."/>
            <person name="Pegot-Espagnet P."/>
            <person name="Pouilly N."/>
            <person name="Raftis F."/>
            <person name="Sallet E."/>
            <person name="Schiex T."/>
            <person name="Thomas J."/>
            <person name="Vandecasteele C."/>
            <person name="Vares D."/>
            <person name="Vear F."/>
            <person name="Vautrin S."/>
            <person name="Crespi M."/>
            <person name="Mangin B."/>
            <person name="Burke J.M."/>
            <person name="Salse J."/>
            <person name="Munos S."/>
            <person name="Vincourt P."/>
            <person name="Rieseberg L.H."/>
            <person name="Langlade N.B."/>
        </authorList>
    </citation>
    <scope>NUCLEOTIDE SEQUENCE [LARGE SCALE GENOMIC DNA]</scope>
    <source>
        <strain evidence="6">cv. SF193</strain>
    </source>
</reference>
<sequence length="148" mass="16265">MIKICFYIETLQVSASLKFTNLIPKGRIWTMVAIYAHTVGDLGYASELGNYVEYSGAPDEEEVLQYARVVIDCATANPDGQRRALIVGGSFANFIDVAATFNGIIRAIIEKDPNYPEGLVKICALVEEIGIPIEVKVFSSFNFSTLSF</sequence>
<name>A0A251S358_HELAN</name>
<dbReference type="GO" id="GO:0005829">
    <property type="term" value="C:cytosol"/>
    <property type="evidence" value="ECO:0007669"/>
    <property type="project" value="UniProtKB-SubCell"/>
</dbReference>
<evidence type="ECO:0000313" key="6">
    <source>
        <dbReference type="Proteomes" id="UP000215914"/>
    </source>
</evidence>
<evidence type="ECO:0000259" key="4">
    <source>
        <dbReference type="Pfam" id="PF16114"/>
    </source>
</evidence>
<proteinExistence type="inferred from homology"/>
<comment type="similarity">
    <text evidence="2">Belongs to the succinate/malate CoA ligase beta subunit family.</text>
</comment>
<protein>
    <submittedName>
        <fullName evidence="5">Putative succinyl-CoA synthetase-like protein</fullName>
    </submittedName>
</protein>
<comment type="subcellular location">
    <subcellularLocation>
        <location evidence="1">Cytoplasm</location>
        <location evidence="1">Cytosol</location>
    </subcellularLocation>
</comment>
<comment type="subunit">
    <text evidence="3">Heterooctamer of 4 alpha and 4 beta chains.</text>
</comment>
<gene>
    <name evidence="5" type="ORF">HannXRQ_Chr16g0529681</name>
</gene>
<feature type="domain" description="ATP-citrate synthase citrate-binding" evidence="4">
    <location>
        <begin position="12"/>
        <end position="110"/>
    </location>
</feature>
<dbReference type="Pfam" id="PF16114">
    <property type="entry name" value="Citrate_bind"/>
    <property type="match status" value="1"/>
</dbReference>
<dbReference type="InParanoid" id="A0A251S358"/>
<dbReference type="EMBL" id="CM007905">
    <property type="protein sequence ID" value="OTF93145.1"/>
    <property type="molecule type" value="Genomic_DNA"/>
</dbReference>
<evidence type="ECO:0000256" key="3">
    <source>
        <dbReference type="ARBA" id="ARBA00011412"/>
    </source>
</evidence>
<dbReference type="Proteomes" id="UP000215914">
    <property type="component" value="Chromosome 16"/>
</dbReference>
<dbReference type="SUPFAM" id="SSF52210">
    <property type="entry name" value="Succinyl-CoA synthetase domains"/>
    <property type="match status" value="1"/>
</dbReference>
<dbReference type="AlphaFoldDB" id="A0A251S358"/>
<dbReference type="Gene3D" id="3.40.50.261">
    <property type="entry name" value="Succinyl-CoA synthetase domains"/>
    <property type="match status" value="1"/>
</dbReference>
<organism evidence="5 6">
    <name type="scientific">Helianthus annuus</name>
    <name type="common">Common sunflower</name>
    <dbReference type="NCBI Taxonomy" id="4232"/>
    <lineage>
        <taxon>Eukaryota</taxon>
        <taxon>Viridiplantae</taxon>
        <taxon>Streptophyta</taxon>
        <taxon>Embryophyta</taxon>
        <taxon>Tracheophyta</taxon>
        <taxon>Spermatophyta</taxon>
        <taxon>Magnoliopsida</taxon>
        <taxon>eudicotyledons</taxon>
        <taxon>Gunneridae</taxon>
        <taxon>Pentapetalae</taxon>
        <taxon>asterids</taxon>
        <taxon>campanulids</taxon>
        <taxon>Asterales</taxon>
        <taxon>Asteraceae</taxon>
        <taxon>Asteroideae</taxon>
        <taxon>Heliantheae alliance</taxon>
        <taxon>Heliantheae</taxon>
        <taxon>Helianthus</taxon>
    </lineage>
</organism>
<accession>A0A251S358</accession>
<keyword evidence="6" id="KW-1185">Reference proteome</keyword>
<dbReference type="FunFam" id="3.40.50.261:FF:000008">
    <property type="entry name" value="ATP-citrate synthase alpha chain protein"/>
    <property type="match status" value="1"/>
</dbReference>
<evidence type="ECO:0000256" key="2">
    <source>
        <dbReference type="ARBA" id="ARBA00009182"/>
    </source>
</evidence>
<dbReference type="InterPro" id="IPR016102">
    <property type="entry name" value="Succinyl-CoA_synth-like"/>
</dbReference>
<dbReference type="InterPro" id="IPR032263">
    <property type="entry name" value="Citrate-bd"/>
</dbReference>
<dbReference type="STRING" id="4232.A0A251S358"/>
<evidence type="ECO:0000256" key="1">
    <source>
        <dbReference type="ARBA" id="ARBA00004514"/>
    </source>
</evidence>